<feature type="transmembrane region" description="Helical" evidence="5">
    <location>
        <begin position="48"/>
        <end position="67"/>
    </location>
</feature>
<evidence type="ECO:0000256" key="4">
    <source>
        <dbReference type="ARBA" id="ARBA00023136"/>
    </source>
</evidence>
<protein>
    <submittedName>
        <fullName evidence="7">Rhomboid family intramembrane serine protease</fullName>
        <ecNumber evidence="7">3.4.21.105</ecNumber>
    </submittedName>
</protein>
<dbReference type="SUPFAM" id="SSF144091">
    <property type="entry name" value="Rhomboid-like"/>
    <property type="match status" value="1"/>
</dbReference>
<dbReference type="EMBL" id="JBHSIZ010000030">
    <property type="protein sequence ID" value="MFC4959364.1"/>
    <property type="molecule type" value="Genomic_DNA"/>
</dbReference>
<evidence type="ECO:0000256" key="2">
    <source>
        <dbReference type="ARBA" id="ARBA00022692"/>
    </source>
</evidence>
<dbReference type="GO" id="GO:0008233">
    <property type="term" value="F:peptidase activity"/>
    <property type="evidence" value="ECO:0007669"/>
    <property type="project" value="UniProtKB-KW"/>
</dbReference>
<proteinExistence type="predicted"/>
<name>A0ABV9USW1_9ACTN</name>
<comment type="subcellular location">
    <subcellularLocation>
        <location evidence="1">Membrane</location>
        <topology evidence="1">Multi-pass membrane protein</topology>
    </subcellularLocation>
</comment>
<keyword evidence="2 5" id="KW-0812">Transmembrane</keyword>
<evidence type="ECO:0000256" key="5">
    <source>
        <dbReference type="SAM" id="Phobius"/>
    </source>
</evidence>
<feature type="non-terminal residue" evidence="7">
    <location>
        <position position="170"/>
    </location>
</feature>
<reference evidence="8" key="1">
    <citation type="journal article" date="2019" name="Int. J. Syst. Evol. Microbiol.">
        <title>The Global Catalogue of Microorganisms (GCM) 10K type strain sequencing project: providing services to taxonomists for standard genome sequencing and annotation.</title>
        <authorList>
            <consortium name="The Broad Institute Genomics Platform"/>
            <consortium name="The Broad Institute Genome Sequencing Center for Infectious Disease"/>
            <person name="Wu L."/>
            <person name="Ma J."/>
        </authorList>
    </citation>
    <scope>NUCLEOTIDE SEQUENCE [LARGE SCALE GENOMIC DNA]</scope>
    <source>
        <strain evidence="8">CCM 7224</strain>
    </source>
</reference>
<evidence type="ECO:0000256" key="1">
    <source>
        <dbReference type="ARBA" id="ARBA00004141"/>
    </source>
</evidence>
<dbReference type="Gene3D" id="1.20.1540.10">
    <property type="entry name" value="Rhomboid-like"/>
    <property type="match status" value="1"/>
</dbReference>
<keyword evidence="4 5" id="KW-0472">Membrane</keyword>
<dbReference type="InterPro" id="IPR035952">
    <property type="entry name" value="Rhomboid-like_sf"/>
</dbReference>
<dbReference type="RefSeq" id="WP_381227895.1">
    <property type="nucleotide sequence ID" value="NZ_JBHSIZ010000030.1"/>
</dbReference>
<dbReference type="EC" id="3.4.21.105" evidence="7"/>
<feature type="transmembrane region" description="Helical" evidence="5">
    <location>
        <begin position="120"/>
        <end position="141"/>
    </location>
</feature>
<keyword evidence="7" id="KW-0378">Hydrolase</keyword>
<feature type="domain" description="Peptidase S54 rhomboid" evidence="6">
    <location>
        <begin position="82"/>
        <end position="163"/>
    </location>
</feature>
<keyword evidence="7" id="KW-0645">Protease</keyword>
<gene>
    <name evidence="7" type="ORF">ACFPFX_24030</name>
</gene>
<dbReference type="Proteomes" id="UP001595834">
    <property type="component" value="Unassembled WGS sequence"/>
</dbReference>
<keyword evidence="3 5" id="KW-1133">Transmembrane helix</keyword>
<dbReference type="Pfam" id="PF01694">
    <property type="entry name" value="Rhomboid"/>
    <property type="match status" value="1"/>
</dbReference>
<feature type="transmembrane region" description="Helical" evidence="5">
    <location>
        <begin position="87"/>
        <end position="113"/>
    </location>
</feature>
<evidence type="ECO:0000313" key="8">
    <source>
        <dbReference type="Proteomes" id="UP001595834"/>
    </source>
</evidence>
<dbReference type="GO" id="GO:0006508">
    <property type="term" value="P:proteolysis"/>
    <property type="evidence" value="ECO:0007669"/>
    <property type="project" value="UniProtKB-KW"/>
</dbReference>
<dbReference type="InterPro" id="IPR022764">
    <property type="entry name" value="Peptidase_S54_rhomboid_dom"/>
</dbReference>
<evidence type="ECO:0000259" key="6">
    <source>
        <dbReference type="Pfam" id="PF01694"/>
    </source>
</evidence>
<evidence type="ECO:0000256" key="3">
    <source>
        <dbReference type="ARBA" id="ARBA00022989"/>
    </source>
</evidence>
<evidence type="ECO:0000313" key="7">
    <source>
        <dbReference type="EMBL" id="MFC4959364.1"/>
    </source>
</evidence>
<organism evidence="7 8">
    <name type="scientific">Streptomyces mauvecolor</name>
    <dbReference type="NCBI Taxonomy" id="58345"/>
    <lineage>
        <taxon>Bacteria</taxon>
        <taxon>Bacillati</taxon>
        <taxon>Actinomycetota</taxon>
        <taxon>Actinomycetes</taxon>
        <taxon>Kitasatosporales</taxon>
        <taxon>Streptomycetaceae</taxon>
        <taxon>Streptomyces</taxon>
    </lineage>
</organism>
<comment type="caution">
    <text evidence="7">The sequence shown here is derived from an EMBL/GenBank/DDBJ whole genome shotgun (WGS) entry which is preliminary data.</text>
</comment>
<accession>A0ABV9USW1</accession>
<keyword evidence="8" id="KW-1185">Reference proteome</keyword>
<feature type="transmembrane region" description="Helical" evidence="5">
    <location>
        <begin position="6"/>
        <end position="27"/>
    </location>
</feature>
<sequence length="170" mass="17640">MTLHTVLLYGCAAAVVVPGTKIVQAGAGARRVNPAELLRILWRRPVPWVAAALVVVMAAMAVVQTAVPSAMDHLQREPGAPWWRALTALLVQTSGPLQLTFNLAAIVVIAPVAQRRFGPVWMPLIFLASGATAQAVSMAGWSPTGGGDSVALCGLLGALATAQLPRPAPL</sequence>